<dbReference type="Gene3D" id="3.40.109.10">
    <property type="entry name" value="NADH Oxidase"/>
    <property type="match status" value="1"/>
</dbReference>
<dbReference type="InterPro" id="IPR029479">
    <property type="entry name" value="Nitroreductase"/>
</dbReference>
<evidence type="ECO:0000259" key="4">
    <source>
        <dbReference type="Pfam" id="PF00881"/>
    </source>
</evidence>
<proteinExistence type="predicted"/>
<dbReference type="InterPro" id="IPR033877">
    <property type="entry name" value="Frm2/Hbn1"/>
</dbReference>
<dbReference type="Pfam" id="PF00881">
    <property type="entry name" value="Nitroreductase"/>
    <property type="match status" value="1"/>
</dbReference>
<dbReference type="Proteomes" id="UP000298210">
    <property type="component" value="Unassembled WGS sequence"/>
</dbReference>
<accession>A0A4Y7WEQ9</accession>
<evidence type="ECO:0000313" key="6">
    <source>
        <dbReference type="Proteomes" id="UP000298210"/>
    </source>
</evidence>
<evidence type="ECO:0000256" key="3">
    <source>
        <dbReference type="ARBA" id="ARBA00023002"/>
    </source>
</evidence>
<gene>
    <name evidence="5" type="ORF">E2L03_16090</name>
</gene>
<dbReference type="GO" id="GO:0016491">
    <property type="term" value="F:oxidoreductase activity"/>
    <property type="evidence" value="ECO:0007669"/>
    <property type="project" value="UniProtKB-KW"/>
</dbReference>
<evidence type="ECO:0000313" key="5">
    <source>
        <dbReference type="EMBL" id="TES46228.1"/>
    </source>
</evidence>
<comment type="subcellular location">
    <subcellularLocation>
        <location evidence="1">Cytoplasm</location>
    </subcellularLocation>
</comment>
<feature type="domain" description="Nitroreductase" evidence="4">
    <location>
        <begin position="56"/>
        <end position="216"/>
    </location>
</feature>
<dbReference type="SUPFAM" id="SSF55469">
    <property type="entry name" value="FMN-dependent nitroreductase-like"/>
    <property type="match status" value="1"/>
</dbReference>
<dbReference type="PANTHER" id="PTHR43035:SF1">
    <property type="entry name" value="FATTY ACID REPRESSION MUTANT PROTEIN 2-RELATED"/>
    <property type="match status" value="1"/>
</dbReference>
<dbReference type="EMBL" id="SNUX01000004">
    <property type="protein sequence ID" value="TES46228.1"/>
    <property type="molecule type" value="Genomic_DNA"/>
</dbReference>
<dbReference type="FunFam" id="3.40.109.10:FF:000001">
    <property type="entry name" value="Nitroreductase family"/>
    <property type="match status" value="1"/>
</dbReference>
<sequence>MTSIYYNTRKESLIFVKKFSRLFHKESQPVRKENPVPPAVQKFGANKDDDEFYQSIENRRSIYVLSKDTVEDDSEILRLMELTIRSMPTSAHAPSARIVLLLHDEHDAFWQLTREKMKSIMDYADFTDTQARLEMFEHAYGTILFFDDQETFSPTHTKSIAGQYNGMLQYLIWVSLEAKGFGASLQHYNPMVNEVVKKRWDLPSNWDLVAQMPFGRPHEYPNPKEIKPLKDRVVVKDS</sequence>
<name>A0A4Y7WEQ9_9BACI</name>
<comment type="caution">
    <text evidence="5">The sequence shown here is derived from an EMBL/GenBank/DDBJ whole genome shotgun (WGS) entry which is preliminary data.</text>
</comment>
<protein>
    <submittedName>
        <fullName evidence="5">Nitroreductase</fullName>
    </submittedName>
</protein>
<dbReference type="GO" id="GO:0005737">
    <property type="term" value="C:cytoplasm"/>
    <property type="evidence" value="ECO:0007669"/>
    <property type="project" value="UniProtKB-SubCell"/>
</dbReference>
<dbReference type="GO" id="GO:0034599">
    <property type="term" value="P:cellular response to oxidative stress"/>
    <property type="evidence" value="ECO:0007669"/>
    <property type="project" value="InterPro"/>
</dbReference>
<organism evidence="5 6">
    <name type="scientific">Shouchella lehensis</name>
    <dbReference type="NCBI Taxonomy" id="300825"/>
    <lineage>
        <taxon>Bacteria</taxon>
        <taxon>Bacillati</taxon>
        <taxon>Bacillota</taxon>
        <taxon>Bacilli</taxon>
        <taxon>Bacillales</taxon>
        <taxon>Bacillaceae</taxon>
        <taxon>Shouchella</taxon>
    </lineage>
</organism>
<keyword evidence="2" id="KW-0963">Cytoplasm</keyword>
<reference evidence="5 6" key="1">
    <citation type="submission" date="2019-03" db="EMBL/GenBank/DDBJ databases">
        <authorList>
            <person name="Liu G."/>
        </authorList>
    </citation>
    <scope>NUCLEOTIDE SEQUENCE [LARGE SCALE GENOMIC DNA]</scope>
    <source>
        <strain evidence="5 6">DSM 19099</strain>
    </source>
</reference>
<evidence type="ECO:0000256" key="2">
    <source>
        <dbReference type="ARBA" id="ARBA00022490"/>
    </source>
</evidence>
<dbReference type="InterPro" id="IPR000415">
    <property type="entry name" value="Nitroreductase-like"/>
</dbReference>
<dbReference type="PANTHER" id="PTHR43035">
    <property type="entry name" value="FATTY ACID REPRESSION MUTANT PROTEIN 2-RELATED"/>
    <property type="match status" value="1"/>
</dbReference>
<keyword evidence="3" id="KW-0560">Oxidoreductase</keyword>
<dbReference type="AlphaFoldDB" id="A0A4Y7WEQ9"/>
<evidence type="ECO:0000256" key="1">
    <source>
        <dbReference type="ARBA" id="ARBA00004496"/>
    </source>
</evidence>